<keyword evidence="2" id="KW-1185">Reference proteome</keyword>
<reference evidence="1" key="1">
    <citation type="submission" date="2023-07" db="EMBL/GenBank/DDBJ databases">
        <title>A collection of bacterial strains from the Burkholderia cepacia Research Laboratory and Repository.</title>
        <authorList>
            <person name="Lipuma J."/>
            <person name="Spilker T."/>
            <person name="Caverly L."/>
        </authorList>
    </citation>
    <scope>NUCLEOTIDE SEQUENCE</scope>
    <source>
        <strain evidence="1">AU45194</strain>
    </source>
</reference>
<name>A0ABT8P1P2_9BURK</name>
<gene>
    <name evidence="1" type="ORF">QZM70_32920</name>
</gene>
<dbReference type="InterPro" id="IPR010260">
    <property type="entry name" value="AlpA"/>
</dbReference>
<dbReference type="PANTHER" id="PTHR36154">
    <property type="entry name" value="DNA-BINDING TRANSCRIPTIONAL ACTIVATOR ALPA"/>
    <property type="match status" value="1"/>
</dbReference>
<dbReference type="Pfam" id="PF05930">
    <property type="entry name" value="Phage_AlpA"/>
    <property type="match status" value="1"/>
</dbReference>
<proteinExistence type="predicted"/>
<protein>
    <submittedName>
        <fullName evidence="1">AlpA family phage regulatory protein</fullName>
    </submittedName>
</protein>
<dbReference type="PANTHER" id="PTHR36154:SF1">
    <property type="entry name" value="DNA-BINDING TRANSCRIPTIONAL ACTIVATOR ALPA"/>
    <property type="match status" value="1"/>
</dbReference>
<sequence length="103" mass="11791">MQSYFLHLPRTSLRPYFDSTARFIAAAILLLAEQAISKQKMALKILRLIGVLDCVGVKKTTLYRWIREGKFPAPVQLGARSVGWRAQDVQNWVESRQSTREQA</sequence>
<dbReference type="SUPFAM" id="SSF46955">
    <property type="entry name" value="Putative DNA-binding domain"/>
    <property type="match status" value="1"/>
</dbReference>
<accession>A0ABT8P1P2</accession>
<dbReference type="RefSeq" id="WP_233634834.1">
    <property type="nucleotide sequence ID" value="NZ_JAUJQL010000024.1"/>
</dbReference>
<dbReference type="Proteomes" id="UP001172217">
    <property type="component" value="Unassembled WGS sequence"/>
</dbReference>
<comment type="caution">
    <text evidence="1">The sequence shown here is derived from an EMBL/GenBank/DDBJ whole genome shotgun (WGS) entry which is preliminary data.</text>
</comment>
<evidence type="ECO:0000313" key="2">
    <source>
        <dbReference type="Proteomes" id="UP001172217"/>
    </source>
</evidence>
<organism evidence="1 2">
    <name type="scientific">Burkholderia orbicola</name>
    <dbReference type="NCBI Taxonomy" id="2978683"/>
    <lineage>
        <taxon>Bacteria</taxon>
        <taxon>Pseudomonadati</taxon>
        <taxon>Pseudomonadota</taxon>
        <taxon>Betaproteobacteria</taxon>
        <taxon>Burkholderiales</taxon>
        <taxon>Burkholderiaceae</taxon>
        <taxon>Burkholderia</taxon>
        <taxon>Burkholderia cepacia complex</taxon>
    </lineage>
</organism>
<dbReference type="InterPro" id="IPR009061">
    <property type="entry name" value="DNA-bd_dom_put_sf"/>
</dbReference>
<dbReference type="Gene3D" id="1.10.238.160">
    <property type="match status" value="1"/>
</dbReference>
<dbReference type="EMBL" id="JAUJQL010000024">
    <property type="protein sequence ID" value="MDN7527757.1"/>
    <property type="molecule type" value="Genomic_DNA"/>
</dbReference>
<dbReference type="InterPro" id="IPR052931">
    <property type="entry name" value="Prophage_regulatory_activator"/>
</dbReference>
<evidence type="ECO:0000313" key="1">
    <source>
        <dbReference type="EMBL" id="MDN7527757.1"/>
    </source>
</evidence>